<keyword evidence="20" id="KW-1185">Reference proteome</keyword>
<dbReference type="Gene3D" id="2.20.25.90">
    <property type="entry name" value="ADC-like domains"/>
    <property type="match status" value="1"/>
</dbReference>
<dbReference type="PIRSF" id="PIRSF036643">
    <property type="entry name" value="FDH_alpha"/>
    <property type="match status" value="1"/>
</dbReference>
<dbReference type="Pfam" id="PF13510">
    <property type="entry name" value="Fer2_4"/>
    <property type="match status" value="1"/>
</dbReference>
<keyword evidence="12" id="KW-0411">Iron-sulfur</keyword>
<dbReference type="InterPro" id="IPR054351">
    <property type="entry name" value="NADH_UbQ_OxRdtase_ferredoxin"/>
</dbReference>
<dbReference type="Gene3D" id="2.40.40.20">
    <property type="match status" value="1"/>
</dbReference>
<dbReference type="InterPro" id="IPR017896">
    <property type="entry name" value="4Fe4S_Fe-S-bd"/>
</dbReference>
<dbReference type="GO" id="GO:0003954">
    <property type="term" value="F:NADH dehydrogenase activity"/>
    <property type="evidence" value="ECO:0007669"/>
    <property type="project" value="TreeGrafter"/>
</dbReference>
<sequence length="924" mass="101765">MVTVTIDGKKIEVPEGMTVLEAAAQAGITIPTLCYHKDLSPHGGCRLCVVEVKGARTPLASCTLPVSEGMEVTTESPTLRESRRTILQLLLSTYHDAGYAANDGRPNELEQWARVYGLDPYEAMAKAPRYSINSDPNPFVWVDLNKCILCGRCIRACAEVQGRFVWGLAERGYDTRIVAGMDETMLEARCESCGACVAYCPTGALDNKPSVGAGAPDKVVTTTCSYCGVGCQFDFQVNTKTNRILRVTSNPQAPVNGMHLCVKGRYGYDYIHHPDRLLKPRVREYLLKGEKRPANGERGPWVEVDWDTALEIVARKLVEARDTYGPDSVGILTSAKCTNEENYLMNKLARQVIGTNNIDHCARLCHSSTVAGLALAYGSGAMSNSMKDVAEKAAVIFIIGSNTTEQHPVFGAMIRQAVLKRGAKLIVADPRKIDITEFATLHLQQRPGTDIALLNGLMHIIVQNGWQDEAFIAERTENYEAFLENLQDYTPEKVSAITGVPVERLYQAAEIMGKNRPMAVIWAMGITQHIVGVQNVLTLANLQMLLGNMGVPGGGVNPLRGQNNVQGACDMGGLPDVYPGYQRVTTEEARLKFEQAWGVALPDKVGLTVTEMIPAAGEGKIKAMYILGENPVMSDPDSNHVRHCLQTLDFLALQEIFPSETSAYADVLLPGVSFAEKDGTFTNTERRVQRVRQAIQPLGEARPDWMIIQDLAQRILGQGNRQVNPEAPYGKWNYTNTAQIMDEIAALTPIYAGISHARLEVGESLQWPVRSKDHPGTPILHVGRFTRGKGKFHPTVHVPPAEQPDRTYPMVLTTGRVLYHWHGGEMTRRSKGLMKVYDRPLIEINPEDAQRIGLNGKRMVRVSSRRGSIIAEAWITERVPPGLIYGNFHFPEASVNELTLAALDPISKIPEFKVAAVRVEAYSE</sequence>
<evidence type="ECO:0000256" key="5">
    <source>
        <dbReference type="ARBA" id="ARBA00022485"/>
    </source>
</evidence>
<keyword evidence="13" id="KW-0520">NAD</keyword>
<comment type="similarity">
    <text evidence="3">Belongs to the complex I 75 kDa subunit family.</text>
</comment>
<feature type="domain" description="4Fe-4S Mo/W bis-MGD-type" evidence="18">
    <location>
        <begin position="217"/>
        <end position="275"/>
    </location>
</feature>
<dbReference type="InterPro" id="IPR036010">
    <property type="entry name" value="2Fe-2S_ferredoxin-like_sf"/>
</dbReference>
<dbReference type="NCBIfam" id="TIGR01591">
    <property type="entry name" value="Fdh-alpha"/>
    <property type="match status" value="1"/>
</dbReference>
<dbReference type="Gene3D" id="3.40.228.10">
    <property type="entry name" value="Dimethylsulfoxide Reductase, domain 2"/>
    <property type="match status" value="1"/>
</dbReference>
<dbReference type="PANTHER" id="PTHR43105">
    <property type="entry name" value="RESPIRATORY NITRATE REDUCTASE"/>
    <property type="match status" value="1"/>
</dbReference>
<dbReference type="GO" id="GO:0016020">
    <property type="term" value="C:membrane"/>
    <property type="evidence" value="ECO:0007669"/>
    <property type="project" value="UniProtKB-SubCell"/>
</dbReference>
<evidence type="ECO:0000256" key="8">
    <source>
        <dbReference type="ARBA" id="ARBA00022737"/>
    </source>
</evidence>
<comment type="cofactor">
    <cofactor evidence="1">
        <name>[4Fe-4S] cluster</name>
        <dbReference type="ChEBI" id="CHEBI:49883"/>
    </cofactor>
</comment>
<dbReference type="FunFam" id="3.40.228.10:FF:000002">
    <property type="entry name" value="Formate dehydrogenase subunit alpha"/>
    <property type="match status" value="1"/>
</dbReference>
<dbReference type="InterPro" id="IPR001041">
    <property type="entry name" value="2Fe-2S_ferredoxin-type"/>
</dbReference>
<dbReference type="PATRIC" id="fig|869279.4.peg.1978"/>
<keyword evidence="8" id="KW-0677">Repeat</keyword>
<dbReference type="Pfam" id="PF22117">
    <property type="entry name" value="Fer4_Nqo3"/>
    <property type="match status" value="1"/>
</dbReference>
<dbReference type="GO" id="GO:0008137">
    <property type="term" value="F:NADH dehydrogenase (ubiquinone) activity"/>
    <property type="evidence" value="ECO:0007669"/>
    <property type="project" value="InterPro"/>
</dbReference>
<dbReference type="InterPro" id="IPR009010">
    <property type="entry name" value="Asp_de-COase-like_dom_sf"/>
</dbReference>
<keyword evidence="6" id="KW-0001">2Fe-2S</keyword>
<dbReference type="SUPFAM" id="SSF54292">
    <property type="entry name" value="2Fe-2S ferredoxin-like"/>
    <property type="match status" value="1"/>
</dbReference>
<evidence type="ECO:0000256" key="7">
    <source>
        <dbReference type="ARBA" id="ARBA00022723"/>
    </source>
</evidence>
<evidence type="ECO:0000256" key="6">
    <source>
        <dbReference type="ARBA" id="ARBA00022714"/>
    </source>
</evidence>
<dbReference type="FunFam" id="3.30.70.20:FF:000035">
    <property type="entry name" value="Iron hydrogenase 1"/>
    <property type="match status" value="1"/>
</dbReference>
<feature type="domain" description="2Fe-2S ferredoxin-type" evidence="16">
    <location>
        <begin position="1"/>
        <end position="78"/>
    </location>
</feature>
<dbReference type="InterPro" id="IPR006656">
    <property type="entry name" value="Mopterin_OxRdtase"/>
</dbReference>
<proteinExistence type="inferred from homology"/>
<accession>A0A0N8GQ53</accession>
<dbReference type="SUPFAM" id="SSF53706">
    <property type="entry name" value="Formate dehydrogenase/DMSO reductase, domains 1-3"/>
    <property type="match status" value="1"/>
</dbReference>
<dbReference type="PROSITE" id="PS00198">
    <property type="entry name" value="4FE4S_FER_1"/>
    <property type="match status" value="1"/>
</dbReference>
<evidence type="ECO:0000256" key="13">
    <source>
        <dbReference type="ARBA" id="ARBA00023027"/>
    </source>
</evidence>
<dbReference type="PANTHER" id="PTHR43105:SF14">
    <property type="entry name" value="FORMATE DEHYDROGENASE H"/>
    <property type="match status" value="1"/>
</dbReference>
<protein>
    <submittedName>
        <fullName evidence="19">Formate dehydrogenase</fullName>
    </submittedName>
</protein>
<evidence type="ECO:0000256" key="9">
    <source>
        <dbReference type="ARBA" id="ARBA00022967"/>
    </source>
</evidence>
<dbReference type="FunFam" id="3.10.20.740:FF:000004">
    <property type="entry name" value="NADH-quinone oxidoreductase"/>
    <property type="match status" value="1"/>
</dbReference>
<keyword evidence="5" id="KW-0004">4Fe-4S</keyword>
<dbReference type="Gene3D" id="3.10.20.740">
    <property type="match status" value="1"/>
</dbReference>
<evidence type="ECO:0000256" key="15">
    <source>
        <dbReference type="ARBA" id="ARBA00034078"/>
    </source>
</evidence>
<evidence type="ECO:0000256" key="4">
    <source>
        <dbReference type="ARBA" id="ARBA00007023"/>
    </source>
</evidence>
<dbReference type="CDD" id="cd02790">
    <property type="entry name" value="MopB_CT_Formate-Dh_H"/>
    <property type="match status" value="1"/>
</dbReference>
<dbReference type="STRING" id="869279.SE15_11785"/>
<dbReference type="GO" id="GO:0051537">
    <property type="term" value="F:2 iron, 2 sulfur cluster binding"/>
    <property type="evidence" value="ECO:0007669"/>
    <property type="project" value="UniProtKB-KW"/>
</dbReference>
<dbReference type="GO" id="GO:0051539">
    <property type="term" value="F:4 iron, 4 sulfur cluster binding"/>
    <property type="evidence" value="ECO:0007669"/>
    <property type="project" value="UniProtKB-KW"/>
</dbReference>
<comment type="subcellular location">
    <subcellularLocation>
        <location evidence="2">Membrane</location>
    </subcellularLocation>
</comment>
<dbReference type="OrthoDB" id="9803192at2"/>
<dbReference type="CDD" id="cd02753">
    <property type="entry name" value="MopB_Formate-Dh-H"/>
    <property type="match status" value="1"/>
</dbReference>
<comment type="similarity">
    <text evidence="4">In the C-terminal section; belongs to the prokaryotic molybdopterin-containing oxidoreductase family.</text>
</comment>
<dbReference type="InterPro" id="IPR000283">
    <property type="entry name" value="NADH_UbQ_OxRdtase_75kDa_su_CS"/>
</dbReference>
<evidence type="ECO:0000256" key="14">
    <source>
        <dbReference type="ARBA" id="ARBA00023136"/>
    </source>
</evidence>
<dbReference type="PROSITE" id="PS00641">
    <property type="entry name" value="COMPLEX1_75K_1"/>
    <property type="match status" value="1"/>
</dbReference>
<keyword evidence="14" id="KW-0472">Membrane</keyword>
<comment type="caution">
    <text evidence="19">The sequence shown here is derived from an EMBL/GenBank/DDBJ whole genome shotgun (WGS) entry which is preliminary data.</text>
</comment>
<dbReference type="GO" id="GO:0042773">
    <property type="term" value="P:ATP synthesis coupled electron transport"/>
    <property type="evidence" value="ECO:0007669"/>
    <property type="project" value="InterPro"/>
</dbReference>
<evidence type="ECO:0000259" key="18">
    <source>
        <dbReference type="PROSITE" id="PS51669"/>
    </source>
</evidence>
<feature type="domain" description="4Fe-4S ferredoxin-type" evidence="17">
    <location>
        <begin position="138"/>
        <end position="167"/>
    </location>
</feature>
<organism evidence="19 20">
    <name type="scientific">Thermanaerothrix daxensis</name>
    <dbReference type="NCBI Taxonomy" id="869279"/>
    <lineage>
        <taxon>Bacteria</taxon>
        <taxon>Bacillati</taxon>
        <taxon>Chloroflexota</taxon>
        <taxon>Anaerolineae</taxon>
        <taxon>Anaerolineales</taxon>
        <taxon>Anaerolineaceae</taxon>
        <taxon>Thermanaerothrix</taxon>
    </lineage>
</organism>
<dbReference type="InterPro" id="IPR050123">
    <property type="entry name" value="Prok_molybdopt-oxidoreductase"/>
</dbReference>
<dbReference type="Gene3D" id="3.40.50.740">
    <property type="match status" value="1"/>
</dbReference>
<evidence type="ECO:0000256" key="10">
    <source>
        <dbReference type="ARBA" id="ARBA00023002"/>
    </source>
</evidence>
<dbReference type="Gene3D" id="3.30.70.20">
    <property type="match status" value="1"/>
</dbReference>
<gene>
    <name evidence="19" type="ORF">SE15_11785</name>
</gene>
<reference evidence="19 20" key="1">
    <citation type="submission" date="2015-07" db="EMBL/GenBank/DDBJ databases">
        <title>Whole genome sequence of Thermanaerothrix daxensis DSM 23592.</title>
        <authorList>
            <person name="Hemp J."/>
            <person name="Ward L.M."/>
            <person name="Pace L.A."/>
            <person name="Fischer W.W."/>
        </authorList>
    </citation>
    <scope>NUCLEOTIDE SEQUENCE [LARGE SCALE GENOMIC DNA]</scope>
    <source>
        <strain evidence="19 20">GNS-1</strain>
    </source>
</reference>
<dbReference type="InterPro" id="IPR041924">
    <property type="entry name" value="Formate_Dh-H_N"/>
</dbReference>
<evidence type="ECO:0000256" key="1">
    <source>
        <dbReference type="ARBA" id="ARBA00001966"/>
    </source>
</evidence>
<dbReference type="GO" id="GO:0008863">
    <property type="term" value="F:formate dehydrogenase (NAD+) activity"/>
    <property type="evidence" value="ECO:0007669"/>
    <property type="project" value="InterPro"/>
</dbReference>
<keyword evidence="11" id="KW-0408">Iron</keyword>
<evidence type="ECO:0000256" key="11">
    <source>
        <dbReference type="ARBA" id="ARBA00023004"/>
    </source>
</evidence>
<dbReference type="Pfam" id="PF04879">
    <property type="entry name" value="Molybdop_Fe4S4"/>
    <property type="match status" value="1"/>
</dbReference>
<dbReference type="AlphaFoldDB" id="A0A0N8GQ53"/>
<dbReference type="SMART" id="SM00926">
    <property type="entry name" value="Molybdop_Fe4S4"/>
    <property type="match status" value="1"/>
</dbReference>
<keyword evidence="7" id="KW-0479">Metal-binding</keyword>
<dbReference type="GO" id="GO:0046872">
    <property type="term" value="F:metal ion binding"/>
    <property type="evidence" value="ECO:0007669"/>
    <property type="project" value="UniProtKB-KW"/>
</dbReference>
<evidence type="ECO:0000256" key="2">
    <source>
        <dbReference type="ARBA" id="ARBA00004370"/>
    </source>
</evidence>
<dbReference type="Pfam" id="PF01568">
    <property type="entry name" value="Molydop_binding"/>
    <property type="match status" value="1"/>
</dbReference>
<dbReference type="Pfam" id="PF00384">
    <property type="entry name" value="Molybdopterin"/>
    <property type="match status" value="1"/>
</dbReference>
<evidence type="ECO:0000313" key="19">
    <source>
        <dbReference type="EMBL" id="KPL82738.1"/>
    </source>
</evidence>
<dbReference type="GO" id="GO:0043546">
    <property type="term" value="F:molybdopterin cofactor binding"/>
    <property type="evidence" value="ECO:0007669"/>
    <property type="project" value="InterPro"/>
</dbReference>
<keyword evidence="9" id="KW-1278">Translocase</keyword>
<evidence type="ECO:0000256" key="12">
    <source>
        <dbReference type="ARBA" id="ARBA00023014"/>
    </source>
</evidence>
<evidence type="ECO:0000259" key="16">
    <source>
        <dbReference type="PROSITE" id="PS51085"/>
    </source>
</evidence>
<name>A0A0N8GQ53_9CHLR</name>
<dbReference type="InterPro" id="IPR006657">
    <property type="entry name" value="MoPterin_dinucl-bd_dom"/>
</dbReference>
<evidence type="ECO:0000256" key="3">
    <source>
        <dbReference type="ARBA" id="ARBA00005404"/>
    </source>
</evidence>
<dbReference type="SUPFAM" id="SSF50692">
    <property type="entry name" value="ADC-like"/>
    <property type="match status" value="1"/>
</dbReference>
<comment type="cofactor">
    <cofactor evidence="15">
        <name>[2Fe-2S] cluster</name>
        <dbReference type="ChEBI" id="CHEBI:190135"/>
    </cofactor>
</comment>
<dbReference type="EMBL" id="LGKO01000005">
    <property type="protein sequence ID" value="KPL82738.1"/>
    <property type="molecule type" value="Genomic_DNA"/>
</dbReference>
<dbReference type="PROSITE" id="PS51379">
    <property type="entry name" value="4FE4S_FER_2"/>
    <property type="match status" value="2"/>
</dbReference>
<dbReference type="InterPro" id="IPR006478">
    <property type="entry name" value="Formate_DH_asu"/>
</dbReference>
<dbReference type="InterPro" id="IPR041925">
    <property type="entry name" value="CT_Formate-Dh_H"/>
</dbReference>
<dbReference type="Proteomes" id="UP000050544">
    <property type="component" value="Unassembled WGS sequence"/>
</dbReference>
<dbReference type="InterPro" id="IPR017900">
    <property type="entry name" value="4Fe4S_Fe_S_CS"/>
</dbReference>
<dbReference type="SUPFAM" id="SSF54862">
    <property type="entry name" value="4Fe-4S ferredoxins"/>
    <property type="match status" value="1"/>
</dbReference>
<dbReference type="InterPro" id="IPR006963">
    <property type="entry name" value="Mopterin_OxRdtase_4Fe-4S_dom"/>
</dbReference>
<evidence type="ECO:0000313" key="20">
    <source>
        <dbReference type="Proteomes" id="UP000050544"/>
    </source>
</evidence>
<dbReference type="PROSITE" id="PS51085">
    <property type="entry name" value="2FE2S_FER_2"/>
    <property type="match status" value="1"/>
</dbReference>
<evidence type="ECO:0000259" key="17">
    <source>
        <dbReference type="PROSITE" id="PS51379"/>
    </source>
</evidence>
<keyword evidence="10" id="KW-0560">Oxidoreductase</keyword>
<feature type="domain" description="4Fe-4S ferredoxin-type" evidence="17">
    <location>
        <begin position="181"/>
        <end position="210"/>
    </location>
</feature>
<dbReference type="PROSITE" id="PS51669">
    <property type="entry name" value="4FE4S_MOW_BIS_MGD"/>
    <property type="match status" value="1"/>
</dbReference>
<dbReference type="GO" id="GO:0015942">
    <property type="term" value="P:formate metabolic process"/>
    <property type="evidence" value="ECO:0007669"/>
    <property type="project" value="InterPro"/>
</dbReference>
<dbReference type="CDD" id="cd00207">
    <property type="entry name" value="fer2"/>
    <property type="match status" value="1"/>
</dbReference>
<dbReference type="RefSeq" id="WP_054522287.1">
    <property type="nucleotide sequence ID" value="NZ_LGKO01000005.1"/>
</dbReference>